<gene>
    <name evidence="2" type="ORF">KL86DYS1_11934</name>
</gene>
<keyword evidence="1" id="KW-0472">Membrane</keyword>
<dbReference type="EMBL" id="FLUM01000001">
    <property type="protein sequence ID" value="SBV97529.1"/>
    <property type="molecule type" value="Genomic_DNA"/>
</dbReference>
<reference evidence="2" key="1">
    <citation type="submission" date="2016-04" db="EMBL/GenBank/DDBJ databases">
        <authorList>
            <person name="Evans L.H."/>
            <person name="Alamgir A."/>
            <person name="Owens N."/>
            <person name="Weber N.D."/>
            <person name="Virtaneva K."/>
            <person name="Barbian K."/>
            <person name="Babar A."/>
            <person name="Rosenke K."/>
        </authorList>
    </citation>
    <scope>NUCLEOTIDE SEQUENCE</scope>
    <source>
        <strain evidence="2">86-1</strain>
    </source>
</reference>
<keyword evidence="1" id="KW-0812">Transmembrane</keyword>
<proteinExistence type="predicted"/>
<evidence type="ECO:0000256" key="1">
    <source>
        <dbReference type="SAM" id="Phobius"/>
    </source>
</evidence>
<organism evidence="2">
    <name type="scientific">uncultured Dysgonomonas sp</name>
    <dbReference type="NCBI Taxonomy" id="206096"/>
    <lineage>
        <taxon>Bacteria</taxon>
        <taxon>Pseudomonadati</taxon>
        <taxon>Bacteroidota</taxon>
        <taxon>Bacteroidia</taxon>
        <taxon>Bacteroidales</taxon>
        <taxon>Dysgonomonadaceae</taxon>
        <taxon>Dysgonomonas</taxon>
        <taxon>environmental samples</taxon>
    </lineage>
</organism>
<accession>A0A212JDQ7</accession>
<sequence length="54" mass="6416">MILQNQNPHIIIILIFYFQLFIRSIDFVFINNKGKSTTKLLLFVSDFYLFSTAK</sequence>
<keyword evidence="1" id="KW-1133">Transmembrane helix</keyword>
<protein>
    <submittedName>
        <fullName evidence="2">Uncharacterized protein</fullName>
    </submittedName>
</protein>
<name>A0A212JDQ7_9BACT</name>
<dbReference type="AlphaFoldDB" id="A0A212JDQ7"/>
<feature type="transmembrane region" description="Helical" evidence="1">
    <location>
        <begin position="6"/>
        <end position="30"/>
    </location>
</feature>
<evidence type="ECO:0000313" key="2">
    <source>
        <dbReference type="EMBL" id="SBV97529.1"/>
    </source>
</evidence>